<dbReference type="AlphaFoldDB" id="A0A0C2MLW3"/>
<accession>A0A0C2MLW3</accession>
<name>A0A0C2MLW3_THEKT</name>
<evidence type="ECO:0000313" key="1">
    <source>
        <dbReference type="EMBL" id="KII68176.1"/>
    </source>
</evidence>
<dbReference type="Proteomes" id="UP000031668">
    <property type="component" value="Unassembled WGS sequence"/>
</dbReference>
<evidence type="ECO:0000313" key="2">
    <source>
        <dbReference type="Proteomes" id="UP000031668"/>
    </source>
</evidence>
<reference evidence="1 2" key="1">
    <citation type="journal article" date="2014" name="Genome Biol. Evol.">
        <title>The genome of the myxosporean Thelohanellus kitauei shows adaptations to nutrient acquisition within its fish host.</title>
        <authorList>
            <person name="Yang Y."/>
            <person name="Xiong J."/>
            <person name="Zhou Z."/>
            <person name="Huo F."/>
            <person name="Miao W."/>
            <person name="Ran C."/>
            <person name="Liu Y."/>
            <person name="Zhang J."/>
            <person name="Feng J."/>
            <person name="Wang M."/>
            <person name="Wang M."/>
            <person name="Wang L."/>
            <person name="Yao B."/>
        </authorList>
    </citation>
    <scope>NUCLEOTIDE SEQUENCE [LARGE SCALE GENOMIC DNA]</scope>
    <source>
        <strain evidence="1">Wuqing</strain>
    </source>
</reference>
<dbReference type="EMBL" id="JWZT01002913">
    <property type="protein sequence ID" value="KII68176.1"/>
    <property type="molecule type" value="Genomic_DNA"/>
</dbReference>
<comment type="caution">
    <text evidence="1">The sequence shown here is derived from an EMBL/GenBank/DDBJ whole genome shotgun (WGS) entry which is preliminary data.</text>
</comment>
<protein>
    <submittedName>
        <fullName evidence="1">Uncharacterized protein</fullName>
    </submittedName>
</protein>
<keyword evidence="2" id="KW-1185">Reference proteome</keyword>
<sequence length="114" mass="13282">MSDCFSKYVETYAITKIDSPTVSEMFVNNFVFRFGEQIKAVLHYKPLEQVKESEKTEEVKDIVINIQQLYPNQRPLQSYPGYVQFEDDIGRDVTDNDTSDEDGPHLNIYITHLL</sequence>
<organism evidence="1 2">
    <name type="scientific">Thelohanellus kitauei</name>
    <name type="common">Myxosporean</name>
    <dbReference type="NCBI Taxonomy" id="669202"/>
    <lineage>
        <taxon>Eukaryota</taxon>
        <taxon>Metazoa</taxon>
        <taxon>Cnidaria</taxon>
        <taxon>Myxozoa</taxon>
        <taxon>Myxosporea</taxon>
        <taxon>Bivalvulida</taxon>
        <taxon>Platysporina</taxon>
        <taxon>Myxobolidae</taxon>
        <taxon>Thelohanellus</taxon>
    </lineage>
</organism>
<gene>
    <name evidence="1" type="ORF">RF11_16329</name>
</gene>
<proteinExistence type="predicted"/>